<feature type="domain" description="Thioredoxin" evidence="4">
    <location>
        <begin position="7"/>
        <end position="120"/>
    </location>
</feature>
<dbReference type="Pfam" id="PF00085">
    <property type="entry name" value="Thioredoxin"/>
    <property type="match status" value="1"/>
</dbReference>
<organism evidence="5 6">
    <name type="scientific">Diacronema lutheri</name>
    <name type="common">Unicellular marine alga</name>
    <name type="synonym">Monochrysis lutheri</name>
    <dbReference type="NCBI Taxonomy" id="2081491"/>
    <lineage>
        <taxon>Eukaryota</taxon>
        <taxon>Haptista</taxon>
        <taxon>Haptophyta</taxon>
        <taxon>Pavlovophyceae</taxon>
        <taxon>Pavlovales</taxon>
        <taxon>Pavlovaceae</taxon>
        <taxon>Diacronema</taxon>
    </lineage>
</organism>
<protein>
    <recommendedName>
        <fullName evidence="4">Thioredoxin domain-containing protein</fullName>
    </recommendedName>
</protein>
<dbReference type="InterPro" id="IPR013766">
    <property type="entry name" value="Thioredoxin_domain"/>
</dbReference>
<feature type="signal peptide" evidence="3">
    <location>
        <begin position="1"/>
        <end position="17"/>
    </location>
</feature>
<dbReference type="PRINTS" id="PR00421">
    <property type="entry name" value="THIOREDOXIN"/>
</dbReference>
<evidence type="ECO:0000256" key="3">
    <source>
        <dbReference type="SAM" id="SignalP"/>
    </source>
</evidence>
<dbReference type="InterPro" id="IPR036249">
    <property type="entry name" value="Thioredoxin-like_sf"/>
</dbReference>
<evidence type="ECO:0000259" key="4">
    <source>
        <dbReference type="PROSITE" id="PS51352"/>
    </source>
</evidence>
<dbReference type="PROSITE" id="PS00194">
    <property type="entry name" value="THIOREDOXIN_1"/>
    <property type="match status" value="1"/>
</dbReference>
<proteinExistence type="inferred from homology"/>
<name>A0A8J5XXT2_DIALT</name>
<dbReference type="PANTHER" id="PTHR45672:SF3">
    <property type="entry name" value="THIOREDOXIN DOMAIN-CONTAINING PROTEIN 5"/>
    <property type="match status" value="1"/>
</dbReference>
<dbReference type="Proteomes" id="UP000751190">
    <property type="component" value="Unassembled WGS sequence"/>
</dbReference>
<dbReference type="OrthoDB" id="427280at2759"/>
<reference evidence="5" key="1">
    <citation type="submission" date="2021-05" db="EMBL/GenBank/DDBJ databases">
        <title>The genome of the haptophyte Pavlova lutheri (Diacronema luteri, Pavlovales) - a model for lipid biosynthesis in eukaryotic algae.</title>
        <authorList>
            <person name="Hulatt C.J."/>
            <person name="Posewitz M.C."/>
        </authorList>
    </citation>
    <scope>NUCLEOTIDE SEQUENCE</scope>
    <source>
        <strain evidence="5">NIVA-4/92</strain>
    </source>
</reference>
<feature type="chain" id="PRO_5035313726" description="Thioredoxin domain-containing protein" evidence="3">
    <location>
        <begin position="18"/>
        <end position="200"/>
    </location>
</feature>
<keyword evidence="2 3" id="KW-0732">Signal</keyword>
<keyword evidence="6" id="KW-1185">Reference proteome</keyword>
<dbReference type="CDD" id="cd02961">
    <property type="entry name" value="PDI_a_family"/>
    <property type="match status" value="1"/>
</dbReference>
<dbReference type="GO" id="GO:0003756">
    <property type="term" value="F:protein disulfide isomerase activity"/>
    <property type="evidence" value="ECO:0007669"/>
    <property type="project" value="TreeGrafter"/>
</dbReference>
<dbReference type="PANTHER" id="PTHR45672">
    <property type="entry name" value="PROTEIN DISULFIDE-ISOMERASE C17H9.14C-RELATED"/>
    <property type="match status" value="1"/>
</dbReference>
<dbReference type="PROSITE" id="PS51352">
    <property type="entry name" value="THIOREDOXIN_2"/>
    <property type="match status" value="1"/>
</dbReference>
<evidence type="ECO:0000313" key="5">
    <source>
        <dbReference type="EMBL" id="KAG8467395.1"/>
    </source>
</evidence>
<dbReference type="InterPro" id="IPR051063">
    <property type="entry name" value="PDI"/>
</dbReference>
<dbReference type="GO" id="GO:0006457">
    <property type="term" value="P:protein folding"/>
    <property type="evidence" value="ECO:0007669"/>
    <property type="project" value="TreeGrafter"/>
</dbReference>
<dbReference type="SUPFAM" id="SSF52833">
    <property type="entry name" value="Thioredoxin-like"/>
    <property type="match status" value="1"/>
</dbReference>
<comment type="caution">
    <text evidence="5">The sequence shown here is derived from an EMBL/GenBank/DDBJ whole genome shotgun (WGS) entry which is preliminary data.</text>
</comment>
<accession>A0A8J5XXT2</accession>
<dbReference type="EMBL" id="JAGTXO010000006">
    <property type="protein sequence ID" value="KAG8467395.1"/>
    <property type="molecule type" value="Genomic_DNA"/>
</dbReference>
<sequence length="200" mass="22005">MVAGVFLLVLGTEHVISLTQQNFEQRTAKDKWLLNFHAPWCAHCKRLAPVFEKVAAHFAADRSSGVHVAKIDATVETEIAERFGISGYPSIILYQGGDVYHHKGSRTFEDIVRFVERHKPKGAPSTGSAHGAGATSAQLAAAGERALAAVHQLRDYVREVFTSLSIAQVAWSYWRFGASLSSLIFIAIASVQFVDRPRQE</sequence>
<dbReference type="AlphaFoldDB" id="A0A8J5XXT2"/>
<evidence type="ECO:0000313" key="6">
    <source>
        <dbReference type="Proteomes" id="UP000751190"/>
    </source>
</evidence>
<evidence type="ECO:0000256" key="1">
    <source>
        <dbReference type="ARBA" id="ARBA00006347"/>
    </source>
</evidence>
<dbReference type="InterPro" id="IPR017937">
    <property type="entry name" value="Thioredoxin_CS"/>
</dbReference>
<comment type="similarity">
    <text evidence="1">Belongs to the protein disulfide isomerase family.</text>
</comment>
<dbReference type="OMA" id="YWRFGAS"/>
<dbReference type="Gene3D" id="3.40.30.10">
    <property type="entry name" value="Glutaredoxin"/>
    <property type="match status" value="1"/>
</dbReference>
<gene>
    <name evidence="5" type="ORF">KFE25_000711</name>
</gene>
<dbReference type="GO" id="GO:0005783">
    <property type="term" value="C:endoplasmic reticulum"/>
    <property type="evidence" value="ECO:0007669"/>
    <property type="project" value="TreeGrafter"/>
</dbReference>
<evidence type="ECO:0000256" key="2">
    <source>
        <dbReference type="ARBA" id="ARBA00022729"/>
    </source>
</evidence>